<reference evidence="2 3" key="1">
    <citation type="journal article" date="2021" name="BMC Genomics">
        <title>Datura genome reveals duplications of psychoactive alkaloid biosynthetic genes and high mutation rate following tissue culture.</title>
        <authorList>
            <person name="Rajewski A."/>
            <person name="Carter-House D."/>
            <person name="Stajich J."/>
            <person name="Litt A."/>
        </authorList>
    </citation>
    <scope>NUCLEOTIDE SEQUENCE [LARGE SCALE GENOMIC DNA]</scope>
    <source>
        <strain evidence="2">AR-01</strain>
    </source>
</reference>
<dbReference type="EMBL" id="JACEIK010004906">
    <property type="protein sequence ID" value="MCD9646736.1"/>
    <property type="molecule type" value="Genomic_DNA"/>
</dbReference>
<feature type="region of interest" description="Disordered" evidence="1">
    <location>
        <begin position="1"/>
        <end position="89"/>
    </location>
</feature>
<feature type="compositionally biased region" description="Basic and acidic residues" evidence="1">
    <location>
        <begin position="40"/>
        <end position="55"/>
    </location>
</feature>
<sequence>MDTSSSRQRPSEFDVLKYQVEEETEDQKIDNLQDSNAGVKIEEGDQGRPKSRDNQIHTLDTASQGSVTANKKGENKEAGLESALVIWNS</sequence>
<dbReference type="Proteomes" id="UP000823775">
    <property type="component" value="Unassembled WGS sequence"/>
</dbReference>
<evidence type="ECO:0000313" key="3">
    <source>
        <dbReference type="Proteomes" id="UP000823775"/>
    </source>
</evidence>
<keyword evidence="3" id="KW-1185">Reference proteome</keyword>
<evidence type="ECO:0000256" key="1">
    <source>
        <dbReference type="SAM" id="MobiDB-lite"/>
    </source>
</evidence>
<comment type="caution">
    <text evidence="2">The sequence shown here is derived from an EMBL/GenBank/DDBJ whole genome shotgun (WGS) entry which is preliminary data.</text>
</comment>
<evidence type="ECO:0000313" key="2">
    <source>
        <dbReference type="EMBL" id="MCD9646736.1"/>
    </source>
</evidence>
<feature type="compositionally biased region" description="Polar residues" evidence="1">
    <location>
        <begin position="56"/>
        <end position="69"/>
    </location>
</feature>
<protein>
    <submittedName>
        <fullName evidence="2">Uncharacterized protein</fullName>
    </submittedName>
</protein>
<name>A0ABS8VHJ5_DATST</name>
<organism evidence="2 3">
    <name type="scientific">Datura stramonium</name>
    <name type="common">Jimsonweed</name>
    <name type="synonym">Common thornapple</name>
    <dbReference type="NCBI Taxonomy" id="4076"/>
    <lineage>
        <taxon>Eukaryota</taxon>
        <taxon>Viridiplantae</taxon>
        <taxon>Streptophyta</taxon>
        <taxon>Embryophyta</taxon>
        <taxon>Tracheophyta</taxon>
        <taxon>Spermatophyta</taxon>
        <taxon>Magnoliopsida</taxon>
        <taxon>eudicotyledons</taxon>
        <taxon>Gunneridae</taxon>
        <taxon>Pentapetalae</taxon>
        <taxon>asterids</taxon>
        <taxon>lamiids</taxon>
        <taxon>Solanales</taxon>
        <taxon>Solanaceae</taxon>
        <taxon>Solanoideae</taxon>
        <taxon>Datureae</taxon>
        <taxon>Datura</taxon>
    </lineage>
</organism>
<gene>
    <name evidence="2" type="ORF">HAX54_036890</name>
</gene>
<accession>A0ABS8VHJ5</accession>
<proteinExistence type="predicted"/>